<dbReference type="EMBL" id="BKCJ010513720">
    <property type="protein sequence ID" value="GFA91689.1"/>
    <property type="molecule type" value="Genomic_DNA"/>
</dbReference>
<feature type="compositionally biased region" description="Basic and acidic residues" evidence="1">
    <location>
        <begin position="197"/>
        <end position="220"/>
    </location>
</feature>
<feature type="compositionally biased region" description="Acidic residues" evidence="1">
    <location>
        <begin position="167"/>
        <end position="176"/>
    </location>
</feature>
<comment type="caution">
    <text evidence="2">The sequence shown here is derived from an EMBL/GenBank/DDBJ whole genome shotgun (WGS) entry which is preliminary data.</text>
</comment>
<feature type="compositionally biased region" description="Acidic residues" evidence="1">
    <location>
        <begin position="187"/>
        <end position="196"/>
    </location>
</feature>
<proteinExistence type="predicted"/>
<evidence type="ECO:0000313" key="2">
    <source>
        <dbReference type="EMBL" id="GFA91689.1"/>
    </source>
</evidence>
<evidence type="ECO:0000256" key="1">
    <source>
        <dbReference type="SAM" id="MobiDB-lite"/>
    </source>
</evidence>
<feature type="compositionally biased region" description="Basic and acidic residues" evidence="1">
    <location>
        <begin position="151"/>
        <end position="161"/>
    </location>
</feature>
<organism evidence="2">
    <name type="scientific">Tanacetum cinerariifolium</name>
    <name type="common">Dalmatian daisy</name>
    <name type="synonym">Chrysanthemum cinerariifolium</name>
    <dbReference type="NCBI Taxonomy" id="118510"/>
    <lineage>
        <taxon>Eukaryota</taxon>
        <taxon>Viridiplantae</taxon>
        <taxon>Streptophyta</taxon>
        <taxon>Embryophyta</taxon>
        <taxon>Tracheophyta</taxon>
        <taxon>Spermatophyta</taxon>
        <taxon>Magnoliopsida</taxon>
        <taxon>eudicotyledons</taxon>
        <taxon>Gunneridae</taxon>
        <taxon>Pentapetalae</taxon>
        <taxon>asterids</taxon>
        <taxon>campanulids</taxon>
        <taxon>Asterales</taxon>
        <taxon>Asteraceae</taxon>
        <taxon>Asteroideae</taxon>
        <taxon>Anthemideae</taxon>
        <taxon>Anthemidinae</taxon>
        <taxon>Tanacetum</taxon>
    </lineage>
</organism>
<reference evidence="2" key="1">
    <citation type="journal article" date="2019" name="Sci. Rep.">
        <title>Draft genome of Tanacetum cinerariifolium, the natural source of mosquito coil.</title>
        <authorList>
            <person name="Yamashiro T."/>
            <person name="Shiraishi A."/>
            <person name="Satake H."/>
            <person name="Nakayama K."/>
        </authorList>
    </citation>
    <scope>NUCLEOTIDE SEQUENCE</scope>
</reference>
<protein>
    <submittedName>
        <fullName evidence="2">Uncharacterized protein</fullName>
    </submittedName>
</protein>
<feature type="compositionally biased region" description="Acidic residues" evidence="1">
    <location>
        <begin position="124"/>
        <end position="150"/>
    </location>
</feature>
<dbReference type="AlphaFoldDB" id="A0A699N0W6"/>
<accession>A0A699N0W6</accession>
<sequence>MYGALIPNKMINQDIKDSKAYKNYLDFATGKATLKIARKFKKVASPLKRLSPILEKEPVEKPKRAKKLAKKYTTMPTIGVVIRDTPGVSVSKKNSPTKKSKLETYKLHASGSSDGTGNSKDNDSNEDDSDDVTNDDDVDSDADGDNEESDSEKTNSNKDENLNLNQNEDEEEEYEKEEYVRTLDNYEITDDEEEYEESYKDVNVRLRDVEHGEEGKKDVENTNAGHDAGTQETTYEKVKDDEHVILTTVHDTQKTEVLFQSSSMSYDFAN</sequence>
<gene>
    <name evidence="2" type="ORF">Tci_663661</name>
</gene>
<feature type="region of interest" description="Disordered" evidence="1">
    <location>
        <begin position="56"/>
        <end position="231"/>
    </location>
</feature>
<name>A0A699N0W6_TANCI</name>